<feature type="region of interest" description="Disordered" evidence="1">
    <location>
        <begin position="1"/>
        <end position="82"/>
    </location>
</feature>
<reference evidence="2 3" key="1">
    <citation type="journal article" date="2020" name="Genome Biol. Evol.">
        <title>Comparative genomics of Sclerotiniaceae.</title>
        <authorList>
            <person name="Valero Jimenez C.A."/>
            <person name="Steentjes M."/>
            <person name="Scholten O.E."/>
            <person name="Van Kan J.A.L."/>
        </authorList>
    </citation>
    <scope>NUCLEOTIDE SEQUENCE [LARGE SCALE GENOMIC DNA]</scope>
    <source>
        <strain evidence="2 3">MUCL 94</strain>
    </source>
</reference>
<protein>
    <submittedName>
        <fullName evidence="2">Uncharacterized protein</fullName>
    </submittedName>
</protein>
<sequence>MEGQENTAQVSPAIEVPSQMERHTTINTSKPSSNHRRLPNRQNILTDNSPTGKQEKARDVGHNISAPSNAEQRRRRSQSTSSWAQRAFMQTFTIAVIDSPAGASALIILPRHVFPCGTLPATFLE</sequence>
<dbReference type="Proteomes" id="UP000710849">
    <property type="component" value="Unassembled WGS sequence"/>
</dbReference>
<comment type="caution">
    <text evidence="2">The sequence shown here is derived from an EMBL/GenBank/DDBJ whole genome shotgun (WGS) entry which is preliminary data.</text>
</comment>
<evidence type="ECO:0000313" key="2">
    <source>
        <dbReference type="EMBL" id="KAF7952491.1"/>
    </source>
</evidence>
<feature type="compositionally biased region" description="Polar residues" evidence="1">
    <location>
        <begin position="1"/>
        <end position="10"/>
    </location>
</feature>
<gene>
    <name evidence="2" type="ORF">EAE97_001988</name>
</gene>
<dbReference type="EMBL" id="RCSW01000003">
    <property type="protein sequence ID" value="KAF7952491.1"/>
    <property type="molecule type" value="Genomic_DNA"/>
</dbReference>
<keyword evidence="3" id="KW-1185">Reference proteome</keyword>
<evidence type="ECO:0000313" key="3">
    <source>
        <dbReference type="Proteomes" id="UP000710849"/>
    </source>
</evidence>
<evidence type="ECO:0000256" key="1">
    <source>
        <dbReference type="SAM" id="MobiDB-lite"/>
    </source>
</evidence>
<dbReference type="AlphaFoldDB" id="A0A9P5ISW5"/>
<accession>A0A9P5ISW5</accession>
<feature type="compositionally biased region" description="Polar residues" evidence="1">
    <location>
        <begin position="40"/>
        <end position="52"/>
    </location>
</feature>
<dbReference type="GeneID" id="62145577"/>
<proteinExistence type="predicted"/>
<name>A0A9P5ISW5_9HELO</name>
<dbReference type="RefSeq" id="XP_038737057.1">
    <property type="nucleotide sequence ID" value="XM_038872499.1"/>
</dbReference>
<organism evidence="2 3">
    <name type="scientific">Botrytis byssoidea</name>
    <dbReference type="NCBI Taxonomy" id="139641"/>
    <lineage>
        <taxon>Eukaryota</taxon>
        <taxon>Fungi</taxon>
        <taxon>Dikarya</taxon>
        <taxon>Ascomycota</taxon>
        <taxon>Pezizomycotina</taxon>
        <taxon>Leotiomycetes</taxon>
        <taxon>Helotiales</taxon>
        <taxon>Sclerotiniaceae</taxon>
        <taxon>Botrytis</taxon>
    </lineage>
</organism>